<dbReference type="Pfam" id="PF25482">
    <property type="entry name" value="DUF7905"/>
    <property type="match status" value="1"/>
</dbReference>
<evidence type="ECO:0000313" key="4">
    <source>
        <dbReference type="Proteomes" id="UP000785200"/>
    </source>
</evidence>
<feature type="region of interest" description="Disordered" evidence="1">
    <location>
        <begin position="487"/>
        <end position="531"/>
    </location>
</feature>
<organism evidence="3 4">
    <name type="scientific">Hyphodiscus hymeniophilus</name>
    <dbReference type="NCBI Taxonomy" id="353542"/>
    <lineage>
        <taxon>Eukaryota</taxon>
        <taxon>Fungi</taxon>
        <taxon>Dikarya</taxon>
        <taxon>Ascomycota</taxon>
        <taxon>Pezizomycotina</taxon>
        <taxon>Leotiomycetes</taxon>
        <taxon>Helotiales</taxon>
        <taxon>Hyphodiscaceae</taxon>
        <taxon>Hyphodiscus</taxon>
    </lineage>
</organism>
<dbReference type="Proteomes" id="UP000785200">
    <property type="component" value="Unassembled WGS sequence"/>
</dbReference>
<feature type="compositionally biased region" description="Basic and acidic residues" evidence="1">
    <location>
        <begin position="506"/>
        <end position="523"/>
    </location>
</feature>
<dbReference type="InterPro" id="IPR057227">
    <property type="entry name" value="DUF7905"/>
</dbReference>
<reference evidence="3" key="1">
    <citation type="submission" date="2019-07" db="EMBL/GenBank/DDBJ databases">
        <title>Hyphodiscus hymeniophilus genome sequencing and assembly.</title>
        <authorList>
            <person name="Kramer G."/>
            <person name="Nodwell J."/>
        </authorList>
    </citation>
    <scope>NUCLEOTIDE SEQUENCE</scope>
    <source>
        <strain evidence="3">ATCC 34498</strain>
    </source>
</reference>
<comment type="caution">
    <text evidence="3">The sequence shown here is derived from an EMBL/GenBank/DDBJ whole genome shotgun (WGS) entry which is preliminary data.</text>
</comment>
<protein>
    <recommendedName>
        <fullName evidence="2">DUF7905 domain-containing protein</fullName>
    </recommendedName>
</protein>
<feature type="domain" description="DUF7905" evidence="2">
    <location>
        <begin position="116"/>
        <end position="422"/>
    </location>
</feature>
<proteinExistence type="predicted"/>
<accession>A0A9P7AYB9</accession>
<gene>
    <name evidence="3" type="ORF">D0Z07_3535</name>
</gene>
<evidence type="ECO:0000313" key="3">
    <source>
        <dbReference type="EMBL" id="KAG0649800.1"/>
    </source>
</evidence>
<dbReference type="OrthoDB" id="4739136at2759"/>
<dbReference type="AlphaFoldDB" id="A0A9P7AYB9"/>
<sequence>MKLFDSALKVFDHLREEFEVHIDWNEQMRSLRINCVAQQAVAEENVAAVIEGIKVKYRDAQAQIVSATPTYIIVPPTSEAIRACIQPEKVVERDSRHIVTNIKIAGERLAPAALSEWEVSHRRMNEENSKNFRTQAFKRIFELQDLIKWMRMRIQFGHVNLRQFPQSFLQGKYSFEMFGEMMKKSRVVSDAVFDRKMEAEIAINLIQKIVRRRQDFAPKNSRTASLDDVINNPRNTEIIFISTAEDREQLRLEAEVESVEFGALGKYQIGHTRLFADDARNKLAEITTMDIEREFDWTLEIIQDSEIKEVPQALRNLIAVSLDNRSAELVDPVGLPYPAIALRVPIGFKIKNVVMRSVFQYQWTPTSNIVEIAIYREWAGVDTRSAPKMQASISMFGADWDMEMESVNDTISGRNWDKELSNFFGQEQAHERSGFKGLMAEIREIQRLLKTASTEEASKGKLAEEKHQQQEAENIERQMRELEVVEHEDLQHSSQEMHQVNDAEEESRRGDVTSRRTTDRETTDAPAMAYTPLLIHF</sequence>
<dbReference type="EMBL" id="VNKQ01000007">
    <property type="protein sequence ID" value="KAG0649800.1"/>
    <property type="molecule type" value="Genomic_DNA"/>
</dbReference>
<name>A0A9P7AYB9_9HELO</name>
<evidence type="ECO:0000256" key="1">
    <source>
        <dbReference type="SAM" id="MobiDB-lite"/>
    </source>
</evidence>
<evidence type="ECO:0000259" key="2">
    <source>
        <dbReference type="Pfam" id="PF25482"/>
    </source>
</evidence>
<keyword evidence="4" id="KW-1185">Reference proteome</keyword>